<reference evidence="1 2" key="1">
    <citation type="journal article" date="2022" name="Genome Biol. Evol.">
        <title>The Spruce Budworm Genome: Reconstructing the Evolutionary History of Antifreeze Proteins.</title>
        <authorList>
            <person name="Beliveau C."/>
            <person name="Gagne P."/>
            <person name="Picq S."/>
            <person name="Vernygora O."/>
            <person name="Keeling C.I."/>
            <person name="Pinkney K."/>
            <person name="Doucet D."/>
            <person name="Wen F."/>
            <person name="Johnston J.S."/>
            <person name="Maaroufi H."/>
            <person name="Boyle B."/>
            <person name="Laroche J."/>
            <person name="Dewar K."/>
            <person name="Juretic N."/>
            <person name="Blackburn G."/>
            <person name="Nisole A."/>
            <person name="Brunet B."/>
            <person name="Brandao M."/>
            <person name="Lumley L."/>
            <person name="Duan J."/>
            <person name="Quan G."/>
            <person name="Lucarotti C.J."/>
            <person name="Roe A.D."/>
            <person name="Sperling F.A.H."/>
            <person name="Levesque R.C."/>
            <person name="Cusson M."/>
        </authorList>
    </citation>
    <scope>NUCLEOTIDE SEQUENCE [LARGE SCALE GENOMIC DNA]</scope>
    <source>
        <strain evidence="1">Glfc:IPQL:Cfum</strain>
    </source>
</reference>
<name>A0ACC0KUK1_CHOFU</name>
<protein>
    <submittedName>
        <fullName evidence="1">Uncharacterized protein</fullName>
    </submittedName>
</protein>
<sequence>MKTEEATSRDCLSCRMVGAVGLIGIGGYLANQAFKNKTLPGRVLISTLSLTFVSLGIARYKQTFPFQKRTEKA</sequence>
<keyword evidence="2" id="KW-1185">Reference proteome</keyword>
<dbReference type="EMBL" id="CM046102">
    <property type="protein sequence ID" value="KAI8440004.1"/>
    <property type="molecule type" value="Genomic_DNA"/>
</dbReference>
<dbReference type="Proteomes" id="UP001064048">
    <property type="component" value="Chromosome 2"/>
</dbReference>
<proteinExistence type="predicted"/>
<comment type="caution">
    <text evidence="1">The sequence shown here is derived from an EMBL/GenBank/DDBJ whole genome shotgun (WGS) entry which is preliminary data.</text>
</comment>
<evidence type="ECO:0000313" key="1">
    <source>
        <dbReference type="EMBL" id="KAI8440004.1"/>
    </source>
</evidence>
<accession>A0ACC0KUK1</accession>
<organism evidence="1 2">
    <name type="scientific">Choristoneura fumiferana</name>
    <name type="common">Spruce budworm moth</name>
    <name type="synonym">Archips fumiferana</name>
    <dbReference type="NCBI Taxonomy" id="7141"/>
    <lineage>
        <taxon>Eukaryota</taxon>
        <taxon>Metazoa</taxon>
        <taxon>Ecdysozoa</taxon>
        <taxon>Arthropoda</taxon>
        <taxon>Hexapoda</taxon>
        <taxon>Insecta</taxon>
        <taxon>Pterygota</taxon>
        <taxon>Neoptera</taxon>
        <taxon>Endopterygota</taxon>
        <taxon>Lepidoptera</taxon>
        <taxon>Glossata</taxon>
        <taxon>Ditrysia</taxon>
        <taxon>Tortricoidea</taxon>
        <taxon>Tortricidae</taxon>
        <taxon>Tortricinae</taxon>
        <taxon>Choristoneura</taxon>
    </lineage>
</organism>
<gene>
    <name evidence="1" type="ORF">MSG28_001442</name>
</gene>
<evidence type="ECO:0000313" key="2">
    <source>
        <dbReference type="Proteomes" id="UP001064048"/>
    </source>
</evidence>